<organism evidence="1 2">
    <name type="scientific">Liparis tanakae</name>
    <name type="common">Tanaka's snailfish</name>
    <dbReference type="NCBI Taxonomy" id="230148"/>
    <lineage>
        <taxon>Eukaryota</taxon>
        <taxon>Metazoa</taxon>
        <taxon>Chordata</taxon>
        <taxon>Craniata</taxon>
        <taxon>Vertebrata</taxon>
        <taxon>Euteleostomi</taxon>
        <taxon>Actinopterygii</taxon>
        <taxon>Neopterygii</taxon>
        <taxon>Teleostei</taxon>
        <taxon>Neoteleostei</taxon>
        <taxon>Acanthomorphata</taxon>
        <taxon>Eupercaria</taxon>
        <taxon>Perciformes</taxon>
        <taxon>Cottioidei</taxon>
        <taxon>Cottales</taxon>
        <taxon>Liparidae</taxon>
        <taxon>Liparis</taxon>
    </lineage>
</organism>
<sequence length="69" mass="8213">MRTRRRGRGSRATHACERVDIDSGRFLRRKSIEEEVDIFWGTHPLLFNIRVDDSVDEKIDRPRIITMET</sequence>
<evidence type="ECO:0000313" key="1">
    <source>
        <dbReference type="EMBL" id="TNN66923.1"/>
    </source>
</evidence>
<name>A0A4Z2HPK7_9TELE</name>
<protein>
    <submittedName>
        <fullName evidence="1">Uncharacterized protein</fullName>
    </submittedName>
</protein>
<keyword evidence="2" id="KW-1185">Reference proteome</keyword>
<comment type="caution">
    <text evidence="1">The sequence shown here is derived from an EMBL/GenBank/DDBJ whole genome shotgun (WGS) entry which is preliminary data.</text>
</comment>
<gene>
    <name evidence="1" type="ORF">EYF80_022840</name>
</gene>
<accession>A0A4Z2HPK7</accession>
<reference evidence="1 2" key="1">
    <citation type="submission" date="2019-03" db="EMBL/GenBank/DDBJ databases">
        <title>First draft genome of Liparis tanakae, snailfish: a comprehensive survey of snailfish specific genes.</title>
        <authorList>
            <person name="Kim W."/>
            <person name="Song I."/>
            <person name="Jeong J.-H."/>
            <person name="Kim D."/>
            <person name="Kim S."/>
            <person name="Ryu S."/>
            <person name="Song J.Y."/>
            <person name="Lee S.K."/>
        </authorList>
    </citation>
    <scope>NUCLEOTIDE SEQUENCE [LARGE SCALE GENOMIC DNA]</scope>
    <source>
        <tissue evidence="1">Muscle</tissue>
    </source>
</reference>
<dbReference type="AlphaFoldDB" id="A0A4Z2HPK7"/>
<dbReference type="EMBL" id="SRLO01000212">
    <property type="protein sequence ID" value="TNN66923.1"/>
    <property type="molecule type" value="Genomic_DNA"/>
</dbReference>
<dbReference type="Proteomes" id="UP000314294">
    <property type="component" value="Unassembled WGS sequence"/>
</dbReference>
<proteinExistence type="predicted"/>
<evidence type="ECO:0000313" key="2">
    <source>
        <dbReference type="Proteomes" id="UP000314294"/>
    </source>
</evidence>